<dbReference type="SMART" id="SM00342">
    <property type="entry name" value="HTH_ARAC"/>
    <property type="match status" value="1"/>
</dbReference>
<evidence type="ECO:0000313" key="6">
    <source>
        <dbReference type="EMBL" id="SLN15559.1"/>
    </source>
</evidence>
<evidence type="ECO:0000313" key="7">
    <source>
        <dbReference type="Proteomes" id="UP000193900"/>
    </source>
</evidence>
<dbReference type="PROSITE" id="PS01124">
    <property type="entry name" value="HTH_ARAC_FAMILY_2"/>
    <property type="match status" value="1"/>
</dbReference>
<dbReference type="GO" id="GO:0043565">
    <property type="term" value="F:sequence-specific DNA binding"/>
    <property type="evidence" value="ECO:0007669"/>
    <property type="project" value="InterPro"/>
</dbReference>
<evidence type="ECO:0000256" key="4">
    <source>
        <dbReference type="ARBA" id="ARBA00023163"/>
    </source>
</evidence>
<dbReference type="Gene3D" id="1.10.10.60">
    <property type="entry name" value="Homeodomain-like"/>
    <property type="match status" value="1"/>
</dbReference>
<dbReference type="EMBL" id="FWFZ01000001">
    <property type="protein sequence ID" value="SLN15559.1"/>
    <property type="molecule type" value="Genomic_DNA"/>
</dbReference>
<dbReference type="InterPro" id="IPR037923">
    <property type="entry name" value="HTH-like"/>
</dbReference>
<feature type="domain" description="HTH araC/xylS-type" evidence="5">
    <location>
        <begin position="188"/>
        <end position="286"/>
    </location>
</feature>
<sequence length="288" mass="31696">MTRYPDATLTKTNIGDAMTLAKTILGVQDNRLDLRAIGHGVNGSRWRTEAMRAHASPRLIFVAKGQGRITLAGLTSGYGPNNLLFVPAGTMYGMEVGKTVYAQILTLPLAMADEWPEEPVHLRLRDVVAQKELAQIFDQLEAELRSDRTGHTRAAHYHAGLLSVFFERQCDGLPAEDRRQTSQARLSAAYSDLVERRFRNSLGVSELAAELGVTPTHLTRVCKQTCGRSALAILNDRIHYEARILLRDTRRPVNEIAKGLGFASAAYFTRSFQAAAGMTPSAFRKSAG</sequence>
<dbReference type="SUPFAM" id="SSF46689">
    <property type="entry name" value="Homeodomain-like"/>
    <property type="match status" value="1"/>
</dbReference>
<dbReference type="GO" id="GO:0003700">
    <property type="term" value="F:DNA-binding transcription factor activity"/>
    <property type="evidence" value="ECO:0007669"/>
    <property type="project" value="InterPro"/>
</dbReference>
<dbReference type="Pfam" id="PF12833">
    <property type="entry name" value="HTH_18"/>
    <property type="match status" value="1"/>
</dbReference>
<evidence type="ECO:0000256" key="3">
    <source>
        <dbReference type="ARBA" id="ARBA00023159"/>
    </source>
</evidence>
<keyword evidence="1" id="KW-0805">Transcription regulation</keyword>
<dbReference type="AlphaFoldDB" id="A0A1Y5REH5"/>
<keyword evidence="2" id="KW-0238">DNA-binding</keyword>
<keyword evidence="3" id="KW-0010">Activator</keyword>
<keyword evidence="4" id="KW-0804">Transcription</keyword>
<organism evidence="6 7">
    <name type="scientific">Roseisalinus antarcticus</name>
    <dbReference type="NCBI Taxonomy" id="254357"/>
    <lineage>
        <taxon>Bacteria</taxon>
        <taxon>Pseudomonadati</taxon>
        <taxon>Pseudomonadota</taxon>
        <taxon>Alphaproteobacteria</taxon>
        <taxon>Rhodobacterales</taxon>
        <taxon>Roseobacteraceae</taxon>
        <taxon>Roseisalinus</taxon>
    </lineage>
</organism>
<accession>A0A1Y5REH5</accession>
<dbReference type="Pfam" id="PF02311">
    <property type="entry name" value="AraC_binding"/>
    <property type="match status" value="1"/>
</dbReference>
<protein>
    <submittedName>
        <fullName evidence="6">Arabinose operon regulatory protein</fullName>
    </submittedName>
</protein>
<dbReference type="SUPFAM" id="SSF51215">
    <property type="entry name" value="Regulatory protein AraC"/>
    <property type="match status" value="1"/>
</dbReference>
<dbReference type="InterPro" id="IPR003313">
    <property type="entry name" value="AraC-bd"/>
</dbReference>
<gene>
    <name evidence="6" type="primary">araC_1</name>
    <name evidence="6" type="ORF">ROA7023_00206</name>
</gene>
<proteinExistence type="predicted"/>
<dbReference type="Proteomes" id="UP000193900">
    <property type="component" value="Unassembled WGS sequence"/>
</dbReference>
<reference evidence="6 7" key="1">
    <citation type="submission" date="2017-03" db="EMBL/GenBank/DDBJ databases">
        <authorList>
            <person name="Afonso C.L."/>
            <person name="Miller P.J."/>
            <person name="Scott M.A."/>
            <person name="Spackman E."/>
            <person name="Goraichik I."/>
            <person name="Dimitrov K.M."/>
            <person name="Suarez D.L."/>
            <person name="Swayne D.E."/>
        </authorList>
    </citation>
    <scope>NUCLEOTIDE SEQUENCE [LARGE SCALE GENOMIC DNA]</scope>
    <source>
        <strain evidence="6 7">CECT 7023</strain>
    </source>
</reference>
<dbReference type="InterPro" id="IPR018060">
    <property type="entry name" value="HTH_AraC"/>
</dbReference>
<keyword evidence="7" id="KW-1185">Reference proteome</keyword>
<evidence type="ECO:0000256" key="2">
    <source>
        <dbReference type="ARBA" id="ARBA00023125"/>
    </source>
</evidence>
<name>A0A1Y5REH5_9RHOB</name>
<dbReference type="InterPro" id="IPR020449">
    <property type="entry name" value="Tscrpt_reg_AraC-type_HTH"/>
</dbReference>
<evidence type="ECO:0000256" key="1">
    <source>
        <dbReference type="ARBA" id="ARBA00023015"/>
    </source>
</evidence>
<dbReference type="PANTHER" id="PTHR43280:SF32">
    <property type="entry name" value="TRANSCRIPTIONAL REGULATORY PROTEIN"/>
    <property type="match status" value="1"/>
</dbReference>
<dbReference type="InterPro" id="IPR009057">
    <property type="entry name" value="Homeodomain-like_sf"/>
</dbReference>
<dbReference type="PANTHER" id="PTHR43280">
    <property type="entry name" value="ARAC-FAMILY TRANSCRIPTIONAL REGULATOR"/>
    <property type="match status" value="1"/>
</dbReference>
<evidence type="ECO:0000259" key="5">
    <source>
        <dbReference type="PROSITE" id="PS01124"/>
    </source>
</evidence>
<dbReference type="PRINTS" id="PR00032">
    <property type="entry name" value="HTHARAC"/>
</dbReference>